<protein>
    <recommendedName>
        <fullName evidence="6">GDT1 family protein</fullName>
    </recommendedName>
</protein>
<dbReference type="RefSeq" id="WP_162370129.1">
    <property type="nucleotide sequence ID" value="NZ_JAAEEH010000014.1"/>
</dbReference>
<dbReference type="Proteomes" id="UP000461585">
    <property type="component" value="Unassembled WGS sequence"/>
</dbReference>
<evidence type="ECO:0000256" key="6">
    <source>
        <dbReference type="RuleBase" id="RU365102"/>
    </source>
</evidence>
<evidence type="ECO:0000256" key="3">
    <source>
        <dbReference type="ARBA" id="ARBA00022692"/>
    </source>
</evidence>
<name>A0A7X5HVI3_9FIRM</name>
<feature type="transmembrane region" description="Helical" evidence="6">
    <location>
        <begin position="67"/>
        <end position="85"/>
    </location>
</feature>
<proteinExistence type="inferred from homology"/>
<comment type="similarity">
    <text evidence="2 6">Belongs to the GDT1 family.</text>
</comment>
<sequence>MAREYLQALLFIFAAEMGDKTQILAMMFATRFPLSRVLLGIFIGSALNHGFAVAFGSLVGQWVPVHWLQMVAGAAFIGFAIWTLSASGEDGEEAAGAGRDRGAVATVASAFFVGELGDKTQLTAITLAVDAAFPLVVLLGTVSGMLATSSIGIFVGSKLGDRIPEEWIKVLSGTVFLVFGALKLAGAAPRSLLVPPAVLAYGLLVGAGILLLARAVGTALAGGVRRTAYRRAAEALRAYALQMEHSVERICRGVEHCGKCKGERCAIGYMRGLVREMMKERPELEESFLRENMEFIQGKFDRDLLSLSLSRTLSYMETLEDAKGVDAIRRVLEILLFDRTYPWKGNAREHVGVIILDFPGFEKEWEEAHEAEERSWGAP</sequence>
<dbReference type="PANTHER" id="PTHR12608:SF1">
    <property type="entry name" value="TRANSMEMBRANE PROTEIN 165"/>
    <property type="match status" value="1"/>
</dbReference>
<dbReference type="InterPro" id="IPR001727">
    <property type="entry name" value="GDT1-like"/>
</dbReference>
<feature type="transmembrane region" description="Helical" evidence="6">
    <location>
        <begin position="34"/>
        <end position="55"/>
    </location>
</feature>
<gene>
    <name evidence="7" type="ORF">GXN74_06575</name>
</gene>
<keyword evidence="8" id="KW-1185">Reference proteome</keyword>
<dbReference type="GO" id="GO:0016020">
    <property type="term" value="C:membrane"/>
    <property type="evidence" value="ECO:0007669"/>
    <property type="project" value="UniProtKB-SubCell"/>
</dbReference>
<keyword evidence="5 6" id="KW-0472">Membrane</keyword>
<feature type="transmembrane region" description="Helical" evidence="6">
    <location>
        <begin position="198"/>
        <end position="221"/>
    </location>
</feature>
<keyword evidence="3 6" id="KW-0812">Transmembrane</keyword>
<accession>A0A7X5HVI3</accession>
<evidence type="ECO:0000313" key="7">
    <source>
        <dbReference type="EMBL" id="NDL67404.1"/>
    </source>
</evidence>
<comment type="caution">
    <text evidence="7">The sequence shown here is derived from an EMBL/GenBank/DDBJ whole genome shotgun (WGS) entry which is preliminary data.</text>
</comment>
<evidence type="ECO:0000256" key="5">
    <source>
        <dbReference type="ARBA" id="ARBA00023136"/>
    </source>
</evidence>
<dbReference type="AlphaFoldDB" id="A0A7X5HVI3"/>
<feature type="transmembrane region" description="Helical" evidence="6">
    <location>
        <begin position="131"/>
        <end position="155"/>
    </location>
</feature>
<dbReference type="GO" id="GO:0046873">
    <property type="term" value="F:metal ion transmembrane transporter activity"/>
    <property type="evidence" value="ECO:0007669"/>
    <property type="project" value="InterPro"/>
</dbReference>
<reference evidence="7 8" key="1">
    <citation type="submission" date="2020-01" db="EMBL/GenBank/DDBJ databases">
        <title>Anaeroalcalibacter tamaniensis gen. nov., sp. nov., moderately halophilic strictly anaerobic fermenter bacterium from mud volcano of Taman peninsula.</title>
        <authorList>
            <person name="Frolova A."/>
            <person name="Merkel A.Y."/>
            <person name="Slobodkin A.I."/>
        </authorList>
    </citation>
    <scope>NUCLEOTIDE SEQUENCE [LARGE SCALE GENOMIC DNA]</scope>
    <source>
        <strain evidence="7 8">F-3ap</strain>
    </source>
</reference>
<evidence type="ECO:0000256" key="2">
    <source>
        <dbReference type="ARBA" id="ARBA00009190"/>
    </source>
</evidence>
<organism evidence="7 8">
    <name type="scientific">Anaerotalea alkaliphila</name>
    <dbReference type="NCBI Taxonomy" id="2662126"/>
    <lineage>
        <taxon>Bacteria</taxon>
        <taxon>Bacillati</taxon>
        <taxon>Bacillota</taxon>
        <taxon>Clostridia</taxon>
        <taxon>Eubacteriales</taxon>
        <taxon>Anaerotalea</taxon>
    </lineage>
</organism>
<evidence type="ECO:0000313" key="8">
    <source>
        <dbReference type="Proteomes" id="UP000461585"/>
    </source>
</evidence>
<dbReference type="EMBL" id="JAAEEH010000014">
    <property type="protein sequence ID" value="NDL67404.1"/>
    <property type="molecule type" value="Genomic_DNA"/>
</dbReference>
<dbReference type="PANTHER" id="PTHR12608">
    <property type="entry name" value="TRANSMEMBRANE PROTEIN HTP-1 RELATED"/>
    <property type="match status" value="1"/>
</dbReference>
<comment type="subcellular location">
    <subcellularLocation>
        <location evidence="1 6">Membrane</location>
        <topology evidence="1 6">Multi-pass membrane protein</topology>
    </subcellularLocation>
</comment>
<evidence type="ECO:0000256" key="1">
    <source>
        <dbReference type="ARBA" id="ARBA00004141"/>
    </source>
</evidence>
<feature type="transmembrane region" description="Helical" evidence="6">
    <location>
        <begin position="167"/>
        <end position="186"/>
    </location>
</feature>
<dbReference type="Pfam" id="PF01169">
    <property type="entry name" value="GDT1"/>
    <property type="match status" value="2"/>
</dbReference>
<evidence type="ECO:0000256" key="4">
    <source>
        <dbReference type="ARBA" id="ARBA00022989"/>
    </source>
</evidence>
<keyword evidence="4 6" id="KW-1133">Transmembrane helix</keyword>